<keyword evidence="5" id="KW-1185">Reference proteome</keyword>
<feature type="transmembrane region" description="Helical" evidence="2">
    <location>
        <begin position="291"/>
        <end position="314"/>
    </location>
</feature>
<feature type="domain" description="CFA20" evidence="3">
    <location>
        <begin position="323"/>
        <end position="443"/>
    </location>
</feature>
<accession>A0A2R5GG34</accession>
<protein>
    <recommendedName>
        <fullName evidence="3">CFA20 domain-containing protein</fullName>
    </recommendedName>
</protein>
<feature type="transmembrane region" description="Helical" evidence="2">
    <location>
        <begin position="37"/>
        <end position="55"/>
    </location>
</feature>
<feature type="compositionally biased region" description="Basic and acidic residues" evidence="1">
    <location>
        <begin position="701"/>
        <end position="713"/>
    </location>
</feature>
<sequence length="796" mass="88254">MLVGSFAMFACFFAVLLSVLIPNSRMFMKRHARRHRIAALMYLVWLLFGFTDLYLDVGINQFVFHVVLGCLGVAVTLSAAFDFRFHERVRNRASGTLEKETTVTFSEMIEHSFYQALNLVQISYLHLVSLSPRPAWQNMGLLMCATAPWLLRSHFPVNSFSKNYASVPLSSYSPELILYRIKKWQYVFYKHALLHGVNISAALRAGSSGLSLVDEPLFRLYWLSLNCSYVMEFFLQTLVKKRYMSQSVLLTLQRLLMAVSSVSALFVLLYVRLDVCLISFGLNMVNRGHDFVNTAIVLVLALALDPVWSAIFPYMSTAAGTRFQGGPSCEIFSPQGTDPLRKQGVGVHGRVGLEFDKSIKSYALVCNGGTTCKVDFPGAKAKRKNLALTQRYLAIQLSLPAAADPFGLELTVADAQRTRRRLVISSAFRNIVAHPLHVQLPLGAAYEPHFGDRDIDAERADDDTVVPRGIWLTLCLDMQELVASNFSGINFRALEALSISGTSKEQEEEADIALNEYAANSPSSPAAAISRAQVTQGDAAIDSDGDGELGEEDRPRGQSVETDATSLDNDDLADDDGYQTRTDDDEGNNLSRYTRAPTDADADSSHGGDALSDNDEIFLDGGNDEIGVDDPDASREEDDDLELSAALEPTSTARENRLRDRLVQEREELAQMEARIAAEEDRLLDARRREREADDDSVADLSEHERIAGKESTEERDDLAALSEQVLQTTISDALQNLASSSEDSTNGQRTASIDCASKNNAGNEKEEEEGDLDLVFDPILECYFCPKTNKYYKMK</sequence>
<feature type="compositionally biased region" description="Acidic residues" evidence="1">
    <location>
        <begin position="612"/>
        <end position="642"/>
    </location>
</feature>
<comment type="caution">
    <text evidence="4">The sequence shown here is derived from an EMBL/GenBank/DDBJ whole genome shotgun (WGS) entry which is preliminary data.</text>
</comment>
<dbReference type="OrthoDB" id="497944at2759"/>
<dbReference type="AlphaFoldDB" id="A0A2R5GG34"/>
<name>A0A2R5GG34_9STRA</name>
<organism evidence="4 5">
    <name type="scientific">Hondaea fermentalgiana</name>
    <dbReference type="NCBI Taxonomy" id="2315210"/>
    <lineage>
        <taxon>Eukaryota</taxon>
        <taxon>Sar</taxon>
        <taxon>Stramenopiles</taxon>
        <taxon>Bigyra</taxon>
        <taxon>Labyrinthulomycetes</taxon>
        <taxon>Thraustochytrida</taxon>
        <taxon>Thraustochytriidae</taxon>
        <taxon>Hondaea</taxon>
    </lineage>
</organism>
<feature type="transmembrane region" description="Helical" evidence="2">
    <location>
        <begin position="218"/>
        <end position="239"/>
    </location>
</feature>
<proteinExistence type="predicted"/>
<gene>
    <name evidence="4" type="ORF">FCC1311_060922</name>
</gene>
<feature type="compositionally biased region" description="Acidic residues" evidence="1">
    <location>
        <begin position="541"/>
        <end position="551"/>
    </location>
</feature>
<feature type="compositionally biased region" description="Acidic residues" evidence="1">
    <location>
        <begin position="568"/>
        <end position="587"/>
    </location>
</feature>
<feature type="region of interest" description="Disordered" evidence="1">
    <location>
        <begin position="688"/>
        <end position="724"/>
    </location>
</feature>
<evidence type="ECO:0000256" key="1">
    <source>
        <dbReference type="SAM" id="MobiDB-lite"/>
    </source>
</evidence>
<feature type="region of interest" description="Disordered" evidence="1">
    <location>
        <begin position="737"/>
        <end position="771"/>
    </location>
</feature>
<feature type="transmembrane region" description="Helical" evidence="2">
    <location>
        <begin position="251"/>
        <end position="271"/>
    </location>
</feature>
<reference evidence="4 5" key="1">
    <citation type="submission" date="2017-12" db="EMBL/GenBank/DDBJ databases">
        <title>Sequencing, de novo assembly and annotation of complete genome of a new Thraustochytrid species, strain FCC1311.</title>
        <authorList>
            <person name="Sedici K."/>
            <person name="Godart F."/>
            <person name="Aiese Cigliano R."/>
            <person name="Sanseverino W."/>
            <person name="Barakat M."/>
            <person name="Ortet P."/>
            <person name="Marechal E."/>
            <person name="Cagnac O."/>
            <person name="Amato A."/>
        </authorList>
    </citation>
    <scope>NUCLEOTIDE SEQUENCE [LARGE SCALE GENOMIC DNA]</scope>
</reference>
<dbReference type="InterPro" id="IPR007714">
    <property type="entry name" value="CFA20_dom"/>
</dbReference>
<evidence type="ECO:0000256" key="2">
    <source>
        <dbReference type="SAM" id="Phobius"/>
    </source>
</evidence>
<feature type="transmembrane region" description="Helical" evidence="2">
    <location>
        <begin position="6"/>
        <end position="25"/>
    </location>
</feature>
<dbReference type="InParanoid" id="A0A2R5GG34"/>
<evidence type="ECO:0000259" key="3">
    <source>
        <dbReference type="Pfam" id="PF05018"/>
    </source>
</evidence>
<feature type="compositionally biased region" description="Low complexity" evidence="1">
    <location>
        <begin position="522"/>
        <end position="532"/>
    </location>
</feature>
<feature type="compositionally biased region" description="Polar residues" evidence="1">
    <location>
        <begin position="737"/>
        <end position="752"/>
    </location>
</feature>
<feature type="region of interest" description="Disordered" evidence="1">
    <location>
        <begin position="522"/>
        <end position="659"/>
    </location>
</feature>
<keyword evidence="2" id="KW-0472">Membrane</keyword>
<feature type="transmembrane region" description="Helical" evidence="2">
    <location>
        <begin position="61"/>
        <end position="83"/>
    </location>
</feature>
<dbReference type="Proteomes" id="UP000241890">
    <property type="component" value="Unassembled WGS sequence"/>
</dbReference>
<dbReference type="EMBL" id="BEYU01000067">
    <property type="protein sequence ID" value="GBG29872.1"/>
    <property type="molecule type" value="Genomic_DNA"/>
</dbReference>
<dbReference type="PANTHER" id="PTHR12458">
    <property type="entry name" value="ORF PROTEIN"/>
    <property type="match status" value="1"/>
</dbReference>
<evidence type="ECO:0000313" key="5">
    <source>
        <dbReference type="Proteomes" id="UP000241890"/>
    </source>
</evidence>
<keyword evidence="2" id="KW-0812">Transmembrane</keyword>
<dbReference type="Pfam" id="PF05018">
    <property type="entry name" value="CFA20_dom"/>
    <property type="match status" value="1"/>
</dbReference>
<dbReference type="InterPro" id="IPR040441">
    <property type="entry name" value="CFA20/CFAP20DC"/>
</dbReference>
<keyword evidence="2" id="KW-1133">Transmembrane helix</keyword>
<evidence type="ECO:0000313" key="4">
    <source>
        <dbReference type="EMBL" id="GBG29872.1"/>
    </source>
</evidence>